<dbReference type="InParanoid" id="G0QRY6"/>
<dbReference type="OrthoDB" id="10263272at2759"/>
<dbReference type="Pfam" id="PF24807">
    <property type="entry name" value="WD40_CDC20-Fz"/>
    <property type="match status" value="1"/>
</dbReference>
<accession>G0QRY6</accession>
<dbReference type="SUPFAM" id="SSF50978">
    <property type="entry name" value="WD40 repeat-like"/>
    <property type="match status" value="1"/>
</dbReference>
<reference evidence="8 9" key="1">
    <citation type="submission" date="2011-07" db="EMBL/GenBank/DDBJ databases">
        <authorList>
            <person name="Coyne R."/>
            <person name="Brami D."/>
            <person name="Johnson J."/>
            <person name="Hostetler J."/>
            <person name="Hannick L."/>
            <person name="Clark T."/>
            <person name="Cassidy-Hanley D."/>
            <person name="Inman J."/>
        </authorList>
    </citation>
    <scope>NUCLEOTIDE SEQUENCE [LARGE SCALE GENOMIC DNA]</scope>
    <source>
        <strain evidence="8 9">G5</strain>
    </source>
</reference>
<feature type="domain" description="CDC20/Fizzy WD40" evidence="7">
    <location>
        <begin position="148"/>
        <end position="451"/>
    </location>
</feature>
<dbReference type="InterPro" id="IPR033010">
    <property type="entry name" value="Cdc20/Fizzy"/>
</dbReference>
<evidence type="ECO:0000313" key="9">
    <source>
        <dbReference type="Proteomes" id="UP000008983"/>
    </source>
</evidence>
<dbReference type="PROSITE" id="PS50082">
    <property type="entry name" value="WD_REPEATS_2"/>
    <property type="match status" value="2"/>
</dbReference>
<dbReference type="GO" id="GO:1990757">
    <property type="term" value="F:ubiquitin ligase activator activity"/>
    <property type="evidence" value="ECO:0007669"/>
    <property type="project" value="TreeGrafter"/>
</dbReference>
<dbReference type="GO" id="GO:0010997">
    <property type="term" value="F:anaphase-promoting complex binding"/>
    <property type="evidence" value="ECO:0007669"/>
    <property type="project" value="InterPro"/>
</dbReference>
<dbReference type="eggNOG" id="KOG0305">
    <property type="taxonomic scope" value="Eukaryota"/>
</dbReference>
<dbReference type="AlphaFoldDB" id="G0QRY6"/>
<dbReference type="OMA" id="KNMNPWK"/>
<evidence type="ECO:0000259" key="7">
    <source>
        <dbReference type="Pfam" id="PF24807"/>
    </source>
</evidence>
<keyword evidence="2 5" id="KW-0853">WD repeat</keyword>
<dbReference type="GO" id="GO:1905786">
    <property type="term" value="P:positive regulation of anaphase-promoting complex-dependent catabolic process"/>
    <property type="evidence" value="ECO:0007669"/>
    <property type="project" value="TreeGrafter"/>
</dbReference>
<evidence type="ECO:0000256" key="2">
    <source>
        <dbReference type="ARBA" id="ARBA00022574"/>
    </source>
</evidence>
<keyword evidence="3" id="KW-0677">Repeat</keyword>
<dbReference type="GeneID" id="14908168"/>
<feature type="repeat" description="WD" evidence="5">
    <location>
        <begin position="420"/>
        <end position="461"/>
    </location>
</feature>
<organism evidence="8 9">
    <name type="scientific">Ichthyophthirius multifiliis</name>
    <name type="common">White spot disease agent</name>
    <name type="synonym">Ich</name>
    <dbReference type="NCBI Taxonomy" id="5932"/>
    <lineage>
        <taxon>Eukaryota</taxon>
        <taxon>Sar</taxon>
        <taxon>Alveolata</taxon>
        <taxon>Ciliophora</taxon>
        <taxon>Intramacronucleata</taxon>
        <taxon>Oligohymenophorea</taxon>
        <taxon>Hymenostomatida</taxon>
        <taxon>Ophryoglenina</taxon>
        <taxon>Ichthyophthirius</taxon>
    </lineage>
</organism>
<dbReference type="InterPro" id="IPR015943">
    <property type="entry name" value="WD40/YVTN_repeat-like_dom_sf"/>
</dbReference>
<dbReference type="InterPro" id="IPR001680">
    <property type="entry name" value="WD40_rpt"/>
</dbReference>
<dbReference type="RefSeq" id="XP_004035502.1">
    <property type="nucleotide sequence ID" value="XM_004035454.1"/>
</dbReference>
<gene>
    <name evidence="8" type="ORF">IMG5_098520</name>
</gene>
<dbReference type="GO" id="GO:0005680">
    <property type="term" value="C:anaphase-promoting complex"/>
    <property type="evidence" value="ECO:0007669"/>
    <property type="project" value="TreeGrafter"/>
</dbReference>
<dbReference type="GO" id="GO:0031145">
    <property type="term" value="P:anaphase-promoting complex-dependent catabolic process"/>
    <property type="evidence" value="ECO:0007669"/>
    <property type="project" value="TreeGrafter"/>
</dbReference>
<keyword evidence="9" id="KW-1185">Reference proteome</keyword>
<name>G0QRY6_ICHMU</name>
<dbReference type="EMBL" id="GL983803">
    <property type="protein sequence ID" value="EGR32016.1"/>
    <property type="molecule type" value="Genomic_DNA"/>
</dbReference>
<evidence type="ECO:0000256" key="6">
    <source>
        <dbReference type="SAM" id="MobiDB-lite"/>
    </source>
</evidence>
<evidence type="ECO:0000313" key="8">
    <source>
        <dbReference type="EMBL" id="EGR32016.1"/>
    </source>
</evidence>
<dbReference type="PANTHER" id="PTHR19918">
    <property type="entry name" value="CELL DIVISION CYCLE 20 CDC20 FIZZY -RELATED"/>
    <property type="match status" value="1"/>
</dbReference>
<dbReference type="Gene3D" id="2.130.10.10">
    <property type="entry name" value="YVTN repeat-like/Quinoprotein amine dehydrogenase"/>
    <property type="match status" value="1"/>
</dbReference>
<dbReference type="InterPro" id="IPR036322">
    <property type="entry name" value="WD40_repeat_dom_sf"/>
</dbReference>
<feature type="repeat" description="WD" evidence="5">
    <location>
        <begin position="289"/>
        <end position="321"/>
    </location>
</feature>
<feature type="region of interest" description="Disordered" evidence="6">
    <location>
        <begin position="1"/>
        <end position="20"/>
    </location>
</feature>
<evidence type="ECO:0000256" key="4">
    <source>
        <dbReference type="ARBA" id="ARBA00023306"/>
    </source>
</evidence>
<dbReference type="InterPro" id="IPR056150">
    <property type="entry name" value="WD40_CDC20-Fz"/>
</dbReference>
<evidence type="ECO:0000256" key="5">
    <source>
        <dbReference type="PROSITE-ProRule" id="PRU00221"/>
    </source>
</evidence>
<protein>
    <recommendedName>
        <fullName evidence="7">CDC20/Fizzy WD40 domain-containing protein</fullName>
    </recommendedName>
</protein>
<dbReference type="Proteomes" id="UP000008983">
    <property type="component" value="Unassembled WGS sequence"/>
</dbReference>
<comment type="similarity">
    <text evidence="1">Belongs to the WD repeat CDC20/Fizzy family.</text>
</comment>
<evidence type="ECO:0000256" key="3">
    <source>
        <dbReference type="ARBA" id="ARBA00022737"/>
    </source>
</evidence>
<dbReference type="SMART" id="SM00320">
    <property type="entry name" value="WD40"/>
    <property type="match status" value="5"/>
</dbReference>
<evidence type="ECO:0000256" key="1">
    <source>
        <dbReference type="ARBA" id="ARBA00006445"/>
    </source>
</evidence>
<dbReference type="PANTHER" id="PTHR19918:SF1">
    <property type="entry name" value="FIZZY-RELATED PROTEIN HOMOLOG"/>
    <property type="match status" value="1"/>
</dbReference>
<proteinExistence type="inferred from homology"/>
<dbReference type="STRING" id="857967.G0QRY6"/>
<keyword evidence="4" id="KW-0131">Cell cycle</keyword>
<sequence>MDFTSPLKQKNNIRSYDQQTPSQFISPQSEMQTTQSFHALKTPNKYSDRYIPTRTIDSKTNFDLKQESIYTNDFTNEQVHLNVQDENTKIYNQYIQTELFRKQFETPKILQFEVKKIPPVSPFMFDQQENIPETKKRRKIGHNPIKILDAPGLADDFYIDVLDWSCQSIIGIALGQCIYTLNTQSGNINKLCENQSFSSLFQVQNGPFPSFYTSVKWNPNNGNLLAIGNTQGIIDIHDIQKNIVVRKINLQKERIGCMDFCSNGNILAAGCKDKSILVQDLRESGGKIFFGHSQEVCSIKFSPDQQYLATGGNDNKINIWNYSVKNIPFQTHSEHKAAIRALAWNPHQHGILLSGGGSNDQCIKTWNVNNNQIINNTPTGSQICKILFSENVNEFVCAHGYDNNKISVWKYNSMQKIAQLDGHNNRVLYLSISPDNTTIVSGSGDETIKFWKIFSQQVKQQYSQSMLKFTELR</sequence>
<dbReference type="PROSITE" id="PS50294">
    <property type="entry name" value="WD_REPEATS_REGION"/>
    <property type="match status" value="2"/>
</dbReference>